<keyword evidence="1" id="KW-1133">Transmembrane helix</keyword>
<feature type="transmembrane region" description="Helical" evidence="1">
    <location>
        <begin position="9"/>
        <end position="33"/>
    </location>
</feature>
<feature type="transmembrane region" description="Helical" evidence="1">
    <location>
        <begin position="53"/>
        <end position="78"/>
    </location>
</feature>
<evidence type="ECO:0000313" key="3">
    <source>
        <dbReference type="EMBL" id="GAN97360.1"/>
    </source>
</evidence>
<reference evidence="3 4" key="1">
    <citation type="submission" date="2012-11" db="EMBL/GenBank/DDBJ databases">
        <title>Whole genome sequence of Gluconacetobacter europaeus NBRC3261.</title>
        <authorList>
            <person name="Azuma Y."/>
            <person name="Higashiura N."/>
            <person name="Hirakawa H."/>
            <person name="Matsushita K."/>
        </authorList>
    </citation>
    <scope>NUCLEOTIDE SEQUENCE [LARGE SCALE GENOMIC DNA]</scope>
    <source>
        <strain evidence="3 4">NBRC 3261</strain>
    </source>
</reference>
<organism evidence="3 4">
    <name type="scientific">Komagataeibacter europaeus NBRC 3261</name>
    <dbReference type="NCBI Taxonomy" id="1234669"/>
    <lineage>
        <taxon>Bacteria</taxon>
        <taxon>Pseudomonadati</taxon>
        <taxon>Pseudomonadota</taxon>
        <taxon>Alphaproteobacteria</taxon>
        <taxon>Acetobacterales</taxon>
        <taxon>Acetobacteraceae</taxon>
        <taxon>Komagataeibacter</taxon>
    </lineage>
</organism>
<feature type="domain" description="VTT" evidence="2">
    <location>
        <begin position="54"/>
        <end position="155"/>
    </location>
</feature>
<dbReference type="RefSeq" id="WP_048851867.1">
    <property type="nucleotide sequence ID" value="NZ_BANI01000149.1"/>
</dbReference>
<dbReference type="Pfam" id="PF09335">
    <property type="entry name" value="VTT_dom"/>
    <property type="match status" value="1"/>
</dbReference>
<protein>
    <submittedName>
        <fullName evidence="3">Alkaline phosphatase DedA</fullName>
    </submittedName>
</protein>
<sequence length="192" mass="21046">MLDRLYARIIALAASRHAVIWLAVIAFAEASVFPLPPDIMLVPMVLACRARAFRLAAICTVASVCGAVLGWVIGSFLLEYLAMPIVRFYHAQNTLLTLQERFREWGVWIILIKGLTPIPFKFVTIASGAAHLSLVPFLLACAVTRGARFFLLAALLRRFGAPIQAFIERRLPLVAGLFALALVGGIVALKYI</sequence>
<keyword evidence="1" id="KW-0472">Membrane</keyword>
<dbReference type="PANTHER" id="PTHR42709">
    <property type="entry name" value="ALKALINE PHOSPHATASE LIKE PROTEIN"/>
    <property type="match status" value="1"/>
</dbReference>
<gene>
    <name evidence="3" type="ORF">Geu3261_0169_009</name>
</gene>
<dbReference type="Proteomes" id="UP000032675">
    <property type="component" value="Unassembled WGS sequence"/>
</dbReference>
<keyword evidence="1" id="KW-0812">Transmembrane</keyword>
<evidence type="ECO:0000256" key="1">
    <source>
        <dbReference type="SAM" id="Phobius"/>
    </source>
</evidence>
<dbReference type="AlphaFoldDB" id="A0A0D6Q313"/>
<evidence type="ECO:0000313" key="4">
    <source>
        <dbReference type="Proteomes" id="UP000032675"/>
    </source>
</evidence>
<dbReference type="GO" id="GO:0005886">
    <property type="term" value="C:plasma membrane"/>
    <property type="evidence" value="ECO:0007669"/>
    <property type="project" value="TreeGrafter"/>
</dbReference>
<feature type="transmembrane region" description="Helical" evidence="1">
    <location>
        <begin position="171"/>
        <end position="191"/>
    </location>
</feature>
<dbReference type="InterPro" id="IPR032816">
    <property type="entry name" value="VTT_dom"/>
</dbReference>
<evidence type="ECO:0000259" key="2">
    <source>
        <dbReference type="Pfam" id="PF09335"/>
    </source>
</evidence>
<dbReference type="InterPro" id="IPR051311">
    <property type="entry name" value="DedA_domain"/>
</dbReference>
<feature type="transmembrane region" description="Helical" evidence="1">
    <location>
        <begin position="105"/>
        <end position="125"/>
    </location>
</feature>
<accession>A0A0D6Q313</accession>
<dbReference type="PANTHER" id="PTHR42709:SF11">
    <property type="entry name" value="DEDA FAMILY PROTEIN"/>
    <property type="match status" value="1"/>
</dbReference>
<comment type="caution">
    <text evidence="3">The sequence shown here is derived from an EMBL/GenBank/DDBJ whole genome shotgun (WGS) entry which is preliminary data.</text>
</comment>
<proteinExistence type="predicted"/>
<feature type="transmembrane region" description="Helical" evidence="1">
    <location>
        <begin position="137"/>
        <end position="159"/>
    </location>
</feature>
<name>A0A0D6Q313_KOMEU</name>
<dbReference type="EMBL" id="BANI01000149">
    <property type="protein sequence ID" value="GAN97360.1"/>
    <property type="molecule type" value="Genomic_DNA"/>
</dbReference>